<evidence type="ECO:0000313" key="4">
    <source>
        <dbReference type="EMBL" id="KRX06463.1"/>
    </source>
</evidence>
<keyword evidence="5" id="KW-1185">Reference proteome</keyword>
<dbReference type="GO" id="GO:0016242">
    <property type="term" value="P:negative regulation of macroautophagy"/>
    <property type="evidence" value="ECO:0007669"/>
    <property type="project" value="TreeGrafter"/>
</dbReference>
<gene>
    <name evidence="4" type="ORF">PPERSA_05076</name>
</gene>
<evidence type="ECO:0000313" key="5">
    <source>
        <dbReference type="Proteomes" id="UP000054937"/>
    </source>
</evidence>
<dbReference type="GO" id="GO:0031932">
    <property type="term" value="C:TORC2 complex"/>
    <property type="evidence" value="ECO:0007669"/>
    <property type="project" value="TreeGrafter"/>
</dbReference>
<evidence type="ECO:0000259" key="3">
    <source>
        <dbReference type="Pfam" id="PF25574"/>
    </source>
</evidence>
<dbReference type="InterPro" id="IPR016024">
    <property type="entry name" value="ARM-type_fold"/>
</dbReference>
<organism evidence="4 5">
    <name type="scientific">Pseudocohnilembus persalinus</name>
    <name type="common">Ciliate</name>
    <dbReference type="NCBI Taxonomy" id="266149"/>
    <lineage>
        <taxon>Eukaryota</taxon>
        <taxon>Sar</taxon>
        <taxon>Alveolata</taxon>
        <taxon>Ciliophora</taxon>
        <taxon>Intramacronucleata</taxon>
        <taxon>Oligohymenophorea</taxon>
        <taxon>Scuticociliatia</taxon>
        <taxon>Philasterida</taxon>
        <taxon>Pseudocohnilembidae</taxon>
        <taxon>Pseudocohnilembus</taxon>
    </lineage>
</organism>
<dbReference type="PROSITE" id="PS50077">
    <property type="entry name" value="HEAT_REPEAT"/>
    <property type="match status" value="1"/>
</dbReference>
<dbReference type="EMBL" id="LDAU01000096">
    <property type="protein sequence ID" value="KRX06463.1"/>
    <property type="molecule type" value="Genomic_DNA"/>
</dbReference>
<dbReference type="InterPro" id="IPR011989">
    <property type="entry name" value="ARM-like"/>
</dbReference>
<dbReference type="Proteomes" id="UP000054937">
    <property type="component" value="Unassembled WGS sequence"/>
</dbReference>
<reference evidence="4 5" key="1">
    <citation type="journal article" date="2015" name="Sci. Rep.">
        <title>Genome of the facultative scuticociliatosis pathogen Pseudocohnilembus persalinus provides insight into its virulence through horizontal gene transfer.</title>
        <authorList>
            <person name="Xiong J."/>
            <person name="Wang G."/>
            <person name="Cheng J."/>
            <person name="Tian M."/>
            <person name="Pan X."/>
            <person name="Warren A."/>
            <person name="Jiang C."/>
            <person name="Yuan D."/>
            <person name="Miao W."/>
        </authorList>
    </citation>
    <scope>NUCLEOTIDE SEQUENCE [LARGE SCALE GENOMIC DNA]</scope>
    <source>
        <strain evidence="4">36N120E</strain>
    </source>
</reference>
<feature type="repeat" description="HEAT" evidence="2">
    <location>
        <begin position="257"/>
        <end position="296"/>
    </location>
</feature>
<dbReference type="GO" id="GO:0005634">
    <property type="term" value="C:nucleus"/>
    <property type="evidence" value="ECO:0007669"/>
    <property type="project" value="TreeGrafter"/>
</dbReference>
<dbReference type="OrthoDB" id="381190at2759"/>
<dbReference type="GO" id="GO:0031929">
    <property type="term" value="P:TOR signaling"/>
    <property type="evidence" value="ECO:0007669"/>
    <property type="project" value="TreeGrafter"/>
</dbReference>
<evidence type="ECO:0000256" key="2">
    <source>
        <dbReference type="PROSITE-ProRule" id="PRU00103"/>
    </source>
</evidence>
<dbReference type="GO" id="GO:0031931">
    <property type="term" value="C:TORC1 complex"/>
    <property type="evidence" value="ECO:0007669"/>
    <property type="project" value="TreeGrafter"/>
</dbReference>
<dbReference type="Gene3D" id="1.25.10.10">
    <property type="entry name" value="Leucine-rich Repeat Variant"/>
    <property type="match status" value="1"/>
</dbReference>
<dbReference type="GO" id="GO:0005737">
    <property type="term" value="C:cytoplasm"/>
    <property type="evidence" value="ECO:0007669"/>
    <property type="project" value="TreeGrafter"/>
</dbReference>
<dbReference type="InParanoid" id="A0A0V0QVW4"/>
<accession>A0A0V0QVW4</accession>
<sequence>MNIHGFQMQLNEAVRNADFKSDESIAMAIQTLSSFSFDHYQDYLAKFVKDCVLQYLDNRKPNIRKAAAQAGCLLCVNKGKAHAISTSIMYEILEKFLNVAISDTEDEIRQEMLSSLNGNFDFYMNSPNYLRKLFLCVNDTNSKVQELALRILCRLAGLNPSDIVPFMKKILFQYLSQLTLYEMQNEGQVIDLINLLTCFIKHGSHIVKPHAESIASILIQHLKDPTVSGHLIPSLLKCFSQLTALGEPQVMVYLHEIIPIILQAVQDKSYTVKREAAVKSLVEICKNVGYVIMPYYRYPQIMGIILGLLKNETSKEIRYECLRMIGCMDNMVSKTFSQDLVNKLYHL</sequence>
<evidence type="ECO:0000256" key="1">
    <source>
        <dbReference type="ARBA" id="ARBA00022737"/>
    </source>
</evidence>
<dbReference type="Pfam" id="PF25574">
    <property type="entry name" value="TPR_IMB1"/>
    <property type="match status" value="1"/>
</dbReference>
<keyword evidence="1" id="KW-0677">Repeat</keyword>
<dbReference type="PANTHER" id="PTHR11139">
    <property type="entry name" value="ATAXIA TELANGIECTASIA MUTATED ATM -RELATED"/>
    <property type="match status" value="1"/>
</dbReference>
<dbReference type="InterPro" id="IPR050517">
    <property type="entry name" value="DDR_Repair_Kinase"/>
</dbReference>
<comment type="caution">
    <text evidence="4">The sequence shown here is derived from an EMBL/GenBank/DDBJ whole genome shotgun (WGS) entry which is preliminary data.</text>
</comment>
<dbReference type="AlphaFoldDB" id="A0A0V0QVW4"/>
<dbReference type="PANTHER" id="PTHR11139:SF9">
    <property type="entry name" value="SERINE_THREONINE-PROTEIN KINASE MTOR"/>
    <property type="match status" value="1"/>
</dbReference>
<dbReference type="GO" id="GO:0004674">
    <property type="term" value="F:protein serine/threonine kinase activity"/>
    <property type="evidence" value="ECO:0007669"/>
    <property type="project" value="TreeGrafter"/>
</dbReference>
<feature type="domain" description="Importin subunit beta-1/Transportin-1-like TPR repeats" evidence="3">
    <location>
        <begin position="137"/>
        <end position="338"/>
    </location>
</feature>
<dbReference type="SUPFAM" id="SSF48371">
    <property type="entry name" value="ARM repeat"/>
    <property type="match status" value="1"/>
</dbReference>
<dbReference type="InterPro" id="IPR058584">
    <property type="entry name" value="IMB1_TNPO1-like_TPR"/>
</dbReference>
<name>A0A0V0QVW4_PSEPJ</name>
<protein>
    <submittedName>
        <fullName evidence="4">Armadillo-type fold</fullName>
    </submittedName>
</protein>
<proteinExistence type="predicted"/>
<dbReference type="InterPro" id="IPR021133">
    <property type="entry name" value="HEAT_type_2"/>
</dbReference>